<gene>
    <name evidence="3" type="primary">LOC106179230</name>
</gene>
<organism evidence="2 3">
    <name type="scientific">Lingula anatina</name>
    <name type="common">Brachiopod</name>
    <name type="synonym">Lingula unguis</name>
    <dbReference type="NCBI Taxonomy" id="7574"/>
    <lineage>
        <taxon>Eukaryota</taxon>
        <taxon>Metazoa</taxon>
        <taxon>Spiralia</taxon>
        <taxon>Lophotrochozoa</taxon>
        <taxon>Brachiopoda</taxon>
        <taxon>Linguliformea</taxon>
        <taxon>Lingulata</taxon>
        <taxon>Lingulida</taxon>
        <taxon>Linguloidea</taxon>
        <taxon>Lingulidae</taxon>
        <taxon>Lingula</taxon>
    </lineage>
</organism>
<name>A0A1S3K6G6_LINAN</name>
<dbReference type="Proteomes" id="UP000085678">
    <property type="component" value="Unplaced"/>
</dbReference>
<proteinExistence type="predicted"/>
<evidence type="ECO:0000313" key="3">
    <source>
        <dbReference type="RefSeq" id="XP_013418225.1"/>
    </source>
</evidence>
<dbReference type="InParanoid" id="A0A1S3K6G6"/>
<reference evidence="3" key="1">
    <citation type="submission" date="2025-08" db="UniProtKB">
        <authorList>
            <consortium name="RefSeq"/>
        </authorList>
    </citation>
    <scope>IDENTIFICATION</scope>
    <source>
        <tissue evidence="3">Gonads</tissue>
    </source>
</reference>
<keyword evidence="2" id="KW-1185">Reference proteome</keyword>
<feature type="compositionally biased region" description="Basic and acidic residues" evidence="1">
    <location>
        <begin position="145"/>
        <end position="155"/>
    </location>
</feature>
<evidence type="ECO:0000313" key="2">
    <source>
        <dbReference type="Proteomes" id="UP000085678"/>
    </source>
</evidence>
<accession>A0A1S3K6G6</accession>
<dbReference type="KEGG" id="lak:106179230"/>
<dbReference type="AlphaFoldDB" id="A0A1S3K6G6"/>
<sequence length="256" mass="28619">MTDRTNSFSMSESNHKQPNQQSKCSSASTLAPGLQPPQSAPDSTVNCQDFDGYLKFYKEAARELDVNPDCLSSTIADMWQKLPEDFRETMVTMAMVENSTDDSQISDLSDDLKEVTSSLFTEQENMMTYPMEVIDDFLEKQEEALEVKDSQESKGKVSSLDSSSDSPGDWNILSQEDESCTLNFGQDFGMDFSEECFYDMMGSMSSSQLSLIPECNELAVGPGEQLLNSPTHLEELPEVPEDWSGIFDFPDDPLLF</sequence>
<dbReference type="GeneID" id="106179230"/>
<evidence type="ECO:0000256" key="1">
    <source>
        <dbReference type="SAM" id="MobiDB-lite"/>
    </source>
</evidence>
<feature type="region of interest" description="Disordered" evidence="1">
    <location>
        <begin position="1"/>
        <end position="45"/>
    </location>
</feature>
<feature type="compositionally biased region" description="Polar residues" evidence="1">
    <location>
        <begin position="1"/>
        <end position="29"/>
    </location>
</feature>
<feature type="region of interest" description="Disordered" evidence="1">
    <location>
        <begin position="145"/>
        <end position="170"/>
    </location>
</feature>
<dbReference type="RefSeq" id="XP_013418225.1">
    <property type="nucleotide sequence ID" value="XM_013562771.1"/>
</dbReference>
<protein>
    <submittedName>
        <fullName evidence="3">Uncharacterized protein LOC106179230</fullName>
    </submittedName>
</protein>